<evidence type="ECO:0000313" key="3">
    <source>
        <dbReference type="Proteomes" id="UP001499933"/>
    </source>
</evidence>
<evidence type="ECO:0000313" key="2">
    <source>
        <dbReference type="EMBL" id="GAA1959553.1"/>
    </source>
</evidence>
<keyword evidence="1" id="KW-0812">Transmembrane</keyword>
<keyword evidence="1" id="KW-1133">Transmembrane helix</keyword>
<evidence type="ECO:0008006" key="4">
    <source>
        <dbReference type="Google" id="ProtNLM"/>
    </source>
</evidence>
<keyword evidence="3" id="KW-1185">Reference proteome</keyword>
<feature type="transmembrane region" description="Helical" evidence="1">
    <location>
        <begin position="81"/>
        <end position="98"/>
    </location>
</feature>
<accession>A0ABN2QX45</accession>
<sequence>MATLRIMVKRWLQVAALVLVAAASTVLLLVPTYESATTSSNGTETVTTQSMLEVNGPWLLVVLAAPIVLAVLPVFARGRTWVVLSIVSATLLWVGVILGSLTIGIFFVPGAILALIAACLPVRSNRAAAAPA</sequence>
<keyword evidence="1" id="KW-0472">Membrane</keyword>
<dbReference type="Proteomes" id="UP001499933">
    <property type="component" value="Unassembled WGS sequence"/>
</dbReference>
<feature type="transmembrane region" description="Helical" evidence="1">
    <location>
        <begin position="58"/>
        <end position="76"/>
    </location>
</feature>
<protein>
    <recommendedName>
        <fullName evidence="4">ABC transporter permease</fullName>
    </recommendedName>
</protein>
<evidence type="ECO:0000256" key="1">
    <source>
        <dbReference type="SAM" id="Phobius"/>
    </source>
</evidence>
<dbReference type="EMBL" id="BAAAOG010000003">
    <property type="protein sequence ID" value="GAA1959553.1"/>
    <property type="molecule type" value="Genomic_DNA"/>
</dbReference>
<name>A0ABN2QX45_9MICO</name>
<gene>
    <name evidence="2" type="ORF">GCM10009776_22620</name>
</gene>
<proteinExistence type="predicted"/>
<organism evidence="2 3">
    <name type="scientific">Microbacterium deminutum</name>
    <dbReference type="NCBI Taxonomy" id="344164"/>
    <lineage>
        <taxon>Bacteria</taxon>
        <taxon>Bacillati</taxon>
        <taxon>Actinomycetota</taxon>
        <taxon>Actinomycetes</taxon>
        <taxon>Micrococcales</taxon>
        <taxon>Microbacteriaceae</taxon>
        <taxon>Microbacterium</taxon>
    </lineage>
</organism>
<comment type="caution">
    <text evidence="2">The sequence shown here is derived from an EMBL/GenBank/DDBJ whole genome shotgun (WGS) entry which is preliminary data.</text>
</comment>
<feature type="transmembrane region" description="Helical" evidence="1">
    <location>
        <begin position="104"/>
        <end position="122"/>
    </location>
</feature>
<reference evidence="2 3" key="1">
    <citation type="journal article" date="2019" name="Int. J. Syst. Evol. Microbiol.">
        <title>The Global Catalogue of Microorganisms (GCM) 10K type strain sequencing project: providing services to taxonomists for standard genome sequencing and annotation.</title>
        <authorList>
            <consortium name="The Broad Institute Genomics Platform"/>
            <consortium name="The Broad Institute Genome Sequencing Center for Infectious Disease"/>
            <person name="Wu L."/>
            <person name="Ma J."/>
        </authorList>
    </citation>
    <scope>NUCLEOTIDE SEQUENCE [LARGE SCALE GENOMIC DNA]</scope>
    <source>
        <strain evidence="2 3">JCM 14901</strain>
    </source>
</reference>